<gene>
    <name evidence="1" type="ORF">UFOPK2372_00541</name>
</gene>
<dbReference type="AlphaFoldDB" id="A0A6J6NHT0"/>
<name>A0A6J6NHT0_9ZZZZ</name>
<organism evidence="1">
    <name type="scientific">freshwater metagenome</name>
    <dbReference type="NCBI Taxonomy" id="449393"/>
    <lineage>
        <taxon>unclassified sequences</taxon>
        <taxon>metagenomes</taxon>
        <taxon>ecological metagenomes</taxon>
    </lineage>
</organism>
<proteinExistence type="predicted"/>
<sequence>MAVDSATIKETNHVQIGALLETKNTKSKKAIMRTGTAMRKIFDWPR</sequence>
<protein>
    <submittedName>
        <fullName evidence="1">Unannotated protein</fullName>
    </submittedName>
</protein>
<accession>A0A6J6NHT0</accession>
<reference evidence="1" key="1">
    <citation type="submission" date="2020-05" db="EMBL/GenBank/DDBJ databases">
        <authorList>
            <person name="Chiriac C."/>
            <person name="Salcher M."/>
            <person name="Ghai R."/>
            <person name="Kavagutti S V."/>
        </authorList>
    </citation>
    <scope>NUCLEOTIDE SEQUENCE</scope>
</reference>
<evidence type="ECO:0000313" key="1">
    <source>
        <dbReference type="EMBL" id="CAB4686230.1"/>
    </source>
</evidence>
<dbReference type="EMBL" id="CAEZXJ010000083">
    <property type="protein sequence ID" value="CAB4686230.1"/>
    <property type="molecule type" value="Genomic_DNA"/>
</dbReference>